<dbReference type="Proteomes" id="UP000299102">
    <property type="component" value="Unassembled WGS sequence"/>
</dbReference>
<reference evidence="1 2" key="1">
    <citation type="journal article" date="2019" name="Commun. Biol.">
        <title>The bagworm genome reveals a unique fibroin gene that provides high tensile strength.</title>
        <authorList>
            <person name="Kono N."/>
            <person name="Nakamura H."/>
            <person name="Ohtoshi R."/>
            <person name="Tomita M."/>
            <person name="Numata K."/>
            <person name="Arakawa K."/>
        </authorList>
    </citation>
    <scope>NUCLEOTIDE SEQUENCE [LARGE SCALE GENOMIC DNA]</scope>
</reference>
<name>A0A4C1ZSA8_EUMVA</name>
<comment type="caution">
    <text evidence="1">The sequence shown here is derived from an EMBL/GenBank/DDBJ whole genome shotgun (WGS) entry which is preliminary data.</text>
</comment>
<proteinExistence type="predicted"/>
<sequence>HGRLSARTLGARGWRAAVIRARLRSAAVSDRAHVVCGAEGLSCGMRALLLHSLSSLPRSDFNFVIAIMNFTTTAATHEFH</sequence>
<dbReference type="AlphaFoldDB" id="A0A4C1ZSA8"/>
<dbReference type="EMBL" id="BGZK01002050">
    <property type="protein sequence ID" value="GBP90044.1"/>
    <property type="molecule type" value="Genomic_DNA"/>
</dbReference>
<feature type="non-terminal residue" evidence="1">
    <location>
        <position position="1"/>
    </location>
</feature>
<protein>
    <submittedName>
        <fullName evidence="1">Uncharacterized protein</fullName>
    </submittedName>
</protein>
<evidence type="ECO:0000313" key="1">
    <source>
        <dbReference type="EMBL" id="GBP90044.1"/>
    </source>
</evidence>
<accession>A0A4C1ZSA8</accession>
<gene>
    <name evidence="1" type="ORF">EVAR_68385_1</name>
</gene>
<organism evidence="1 2">
    <name type="scientific">Eumeta variegata</name>
    <name type="common">Bagworm moth</name>
    <name type="synonym">Eumeta japonica</name>
    <dbReference type="NCBI Taxonomy" id="151549"/>
    <lineage>
        <taxon>Eukaryota</taxon>
        <taxon>Metazoa</taxon>
        <taxon>Ecdysozoa</taxon>
        <taxon>Arthropoda</taxon>
        <taxon>Hexapoda</taxon>
        <taxon>Insecta</taxon>
        <taxon>Pterygota</taxon>
        <taxon>Neoptera</taxon>
        <taxon>Endopterygota</taxon>
        <taxon>Lepidoptera</taxon>
        <taxon>Glossata</taxon>
        <taxon>Ditrysia</taxon>
        <taxon>Tineoidea</taxon>
        <taxon>Psychidae</taxon>
        <taxon>Oiketicinae</taxon>
        <taxon>Eumeta</taxon>
    </lineage>
</organism>
<keyword evidence="2" id="KW-1185">Reference proteome</keyword>
<evidence type="ECO:0000313" key="2">
    <source>
        <dbReference type="Proteomes" id="UP000299102"/>
    </source>
</evidence>